<dbReference type="GO" id="GO:0043139">
    <property type="term" value="F:5'-3' DNA helicase activity"/>
    <property type="evidence" value="ECO:0007669"/>
    <property type="project" value="UniProtKB-EC"/>
</dbReference>
<dbReference type="GO" id="GO:0006310">
    <property type="term" value="P:DNA recombination"/>
    <property type="evidence" value="ECO:0007669"/>
    <property type="project" value="UniProtKB-KW"/>
</dbReference>
<reference evidence="3" key="1">
    <citation type="submission" date="2022-08" db="UniProtKB">
        <authorList>
            <consortium name="EnsemblMetazoa"/>
        </authorList>
    </citation>
    <scope>IDENTIFICATION</scope>
    <source>
        <strain evidence="3">05x7-T-G4-1.051#20</strain>
    </source>
</reference>
<dbReference type="Pfam" id="PF05970">
    <property type="entry name" value="PIF1"/>
    <property type="match status" value="1"/>
</dbReference>
<keyword evidence="1" id="KW-0378">Hydrolase</keyword>
<keyword evidence="1" id="KW-0347">Helicase</keyword>
<proteinExistence type="inferred from homology"/>
<keyword evidence="1" id="KW-0227">DNA damage</keyword>
<dbReference type="EnsemblMetazoa" id="G28885.1">
    <property type="protein sequence ID" value="G28885.1:cds"/>
    <property type="gene ID" value="G28885"/>
</dbReference>
<comment type="catalytic activity">
    <reaction evidence="1">
        <text>ATP + H2O = ADP + phosphate + H(+)</text>
        <dbReference type="Rhea" id="RHEA:13065"/>
        <dbReference type="ChEBI" id="CHEBI:15377"/>
        <dbReference type="ChEBI" id="CHEBI:15378"/>
        <dbReference type="ChEBI" id="CHEBI:30616"/>
        <dbReference type="ChEBI" id="CHEBI:43474"/>
        <dbReference type="ChEBI" id="CHEBI:456216"/>
        <dbReference type="EC" id="5.6.2.3"/>
    </reaction>
</comment>
<dbReference type="GO" id="GO:0006281">
    <property type="term" value="P:DNA repair"/>
    <property type="evidence" value="ECO:0007669"/>
    <property type="project" value="UniProtKB-KW"/>
</dbReference>
<dbReference type="PANTHER" id="PTHR47642:SF5">
    <property type="entry name" value="ATP-DEPENDENT DNA HELICASE"/>
    <property type="match status" value="1"/>
</dbReference>
<dbReference type="GO" id="GO:0000723">
    <property type="term" value="P:telomere maintenance"/>
    <property type="evidence" value="ECO:0007669"/>
    <property type="project" value="InterPro"/>
</dbReference>
<keyword evidence="1" id="KW-0234">DNA repair</keyword>
<sequence>MNEAQQRAFSLAISGHNLYIGGQAGTGKTWLLQRIYTTLSQIKNVHVTCTTGIACSNFGAVCKAQTVHSWSGIDNGRYDITKIQSVVENNKKETHRRISEIDVLIVDECSMLSQRQFELLEKACATKNKNLPFEGQSYFSDGPTVQFQSVNITRKITEETFSVYSPDLKKNVAERVQIPLKLAFAMTVHKAQGMTLDRYM</sequence>
<dbReference type="InterPro" id="IPR051055">
    <property type="entry name" value="PIF1_helicase"/>
</dbReference>
<accession>A0A8W8LNQ1</accession>
<dbReference type="GO" id="GO:0005524">
    <property type="term" value="F:ATP binding"/>
    <property type="evidence" value="ECO:0007669"/>
    <property type="project" value="UniProtKB-KW"/>
</dbReference>
<evidence type="ECO:0000256" key="1">
    <source>
        <dbReference type="RuleBase" id="RU363044"/>
    </source>
</evidence>
<dbReference type="InterPro" id="IPR010285">
    <property type="entry name" value="DNA_helicase_pif1-like_DEAD"/>
</dbReference>
<feature type="domain" description="DNA helicase Pif1-like DEAD-box helicase" evidence="2">
    <location>
        <begin position="10"/>
        <end position="138"/>
    </location>
</feature>
<dbReference type="InterPro" id="IPR027417">
    <property type="entry name" value="P-loop_NTPase"/>
</dbReference>
<comment type="similarity">
    <text evidence="1">Belongs to the helicase family.</text>
</comment>
<comment type="cofactor">
    <cofactor evidence="1">
        <name>Mg(2+)</name>
        <dbReference type="ChEBI" id="CHEBI:18420"/>
    </cofactor>
</comment>
<dbReference type="EC" id="5.6.2.3" evidence="1"/>
<evidence type="ECO:0000259" key="2">
    <source>
        <dbReference type="Pfam" id="PF05970"/>
    </source>
</evidence>
<dbReference type="AlphaFoldDB" id="A0A8W8LNQ1"/>
<keyword evidence="1" id="KW-0233">DNA recombination</keyword>
<protein>
    <recommendedName>
        <fullName evidence="1">ATP-dependent DNA helicase</fullName>
        <ecNumber evidence="1">5.6.2.3</ecNumber>
    </recommendedName>
</protein>
<keyword evidence="1" id="KW-0067">ATP-binding</keyword>
<dbReference type="Gene3D" id="3.40.50.300">
    <property type="entry name" value="P-loop containing nucleotide triphosphate hydrolases"/>
    <property type="match status" value="1"/>
</dbReference>
<keyword evidence="1" id="KW-0547">Nucleotide-binding</keyword>
<evidence type="ECO:0000313" key="3">
    <source>
        <dbReference type="EnsemblMetazoa" id="G28885.1:cds"/>
    </source>
</evidence>
<dbReference type="GO" id="GO:0016787">
    <property type="term" value="F:hydrolase activity"/>
    <property type="evidence" value="ECO:0007669"/>
    <property type="project" value="UniProtKB-KW"/>
</dbReference>
<name>A0A8W8LNQ1_MAGGI</name>
<organism evidence="3 4">
    <name type="scientific">Magallana gigas</name>
    <name type="common">Pacific oyster</name>
    <name type="synonym">Crassostrea gigas</name>
    <dbReference type="NCBI Taxonomy" id="29159"/>
    <lineage>
        <taxon>Eukaryota</taxon>
        <taxon>Metazoa</taxon>
        <taxon>Spiralia</taxon>
        <taxon>Lophotrochozoa</taxon>
        <taxon>Mollusca</taxon>
        <taxon>Bivalvia</taxon>
        <taxon>Autobranchia</taxon>
        <taxon>Pteriomorphia</taxon>
        <taxon>Ostreida</taxon>
        <taxon>Ostreoidea</taxon>
        <taxon>Ostreidae</taxon>
        <taxon>Magallana</taxon>
    </lineage>
</organism>
<keyword evidence="4" id="KW-1185">Reference proteome</keyword>
<evidence type="ECO:0000313" key="4">
    <source>
        <dbReference type="Proteomes" id="UP000005408"/>
    </source>
</evidence>
<dbReference type="SUPFAM" id="SSF52540">
    <property type="entry name" value="P-loop containing nucleoside triphosphate hydrolases"/>
    <property type="match status" value="2"/>
</dbReference>
<dbReference type="Proteomes" id="UP000005408">
    <property type="component" value="Unassembled WGS sequence"/>
</dbReference>
<dbReference type="PANTHER" id="PTHR47642">
    <property type="entry name" value="ATP-DEPENDENT DNA HELICASE"/>
    <property type="match status" value="1"/>
</dbReference>